<evidence type="ECO:0008006" key="4">
    <source>
        <dbReference type="Google" id="ProtNLM"/>
    </source>
</evidence>
<dbReference type="OrthoDB" id="709028at2"/>
<keyword evidence="1" id="KW-0812">Transmembrane</keyword>
<reference evidence="2 3" key="1">
    <citation type="submission" date="2016-10" db="EMBL/GenBank/DDBJ databases">
        <title>Lutibacter sp. LPB0138, isolated from marine gastropod.</title>
        <authorList>
            <person name="Kim E."/>
            <person name="Yi H."/>
        </authorList>
    </citation>
    <scope>NUCLEOTIDE SEQUENCE [LARGE SCALE GENOMIC DNA]</scope>
    <source>
        <strain evidence="2 3">LPB0138</strain>
    </source>
</reference>
<organism evidence="2 3">
    <name type="scientific">Urechidicola croceus</name>
    <dbReference type="NCBI Taxonomy" id="1850246"/>
    <lineage>
        <taxon>Bacteria</taxon>
        <taxon>Pseudomonadati</taxon>
        <taxon>Bacteroidota</taxon>
        <taxon>Flavobacteriia</taxon>
        <taxon>Flavobacteriales</taxon>
        <taxon>Flavobacteriaceae</taxon>
        <taxon>Urechidicola</taxon>
    </lineage>
</organism>
<feature type="transmembrane region" description="Helical" evidence="1">
    <location>
        <begin position="37"/>
        <end position="56"/>
    </location>
</feature>
<feature type="transmembrane region" description="Helical" evidence="1">
    <location>
        <begin position="125"/>
        <end position="144"/>
    </location>
</feature>
<keyword evidence="3" id="KW-1185">Reference proteome</keyword>
<dbReference type="STRING" id="1850246.LPB138_04035"/>
<dbReference type="RefSeq" id="WP_070236039.1">
    <property type="nucleotide sequence ID" value="NZ_CP017478.1"/>
</dbReference>
<evidence type="ECO:0000313" key="2">
    <source>
        <dbReference type="EMBL" id="AOW19900.1"/>
    </source>
</evidence>
<feature type="transmembrane region" description="Helical" evidence="1">
    <location>
        <begin position="76"/>
        <end position="96"/>
    </location>
</feature>
<sequence length="213" mass="25133">MDELDKLKAAWKSQDYSKEKVSAKDIYKMLHAKSSSYVKWIFYISIIEFVLLNSLYLSPKYKNDIKFYKELDLGMIMTVIGVISTIIVLFFIYRFYINYKNIKVDSSSKALMQSILKTRRTVKNYIYFNIGMAIVLITIVYSKIFSNAEAFRLYKLNSNIPDINTPSDLSMKVMIIFATALMILIIFLFYRLVYGILLRRLKKNYKELEQLDK</sequence>
<keyword evidence="1" id="KW-0472">Membrane</keyword>
<evidence type="ECO:0000313" key="3">
    <source>
        <dbReference type="Proteomes" id="UP000176050"/>
    </source>
</evidence>
<keyword evidence="1" id="KW-1133">Transmembrane helix</keyword>
<dbReference type="AlphaFoldDB" id="A0A1D8P5R6"/>
<proteinExistence type="predicted"/>
<evidence type="ECO:0000256" key="1">
    <source>
        <dbReference type="SAM" id="Phobius"/>
    </source>
</evidence>
<dbReference type="KEGG" id="lul:LPB138_04035"/>
<accession>A0A1D8P5R6</accession>
<feature type="transmembrane region" description="Helical" evidence="1">
    <location>
        <begin position="173"/>
        <end position="193"/>
    </location>
</feature>
<name>A0A1D8P5R6_9FLAO</name>
<dbReference type="Proteomes" id="UP000176050">
    <property type="component" value="Chromosome"/>
</dbReference>
<protein>
    <recommendedName>
        <fullName evidence="4">Beta-carotene 15,15'-monooxygenase</fullName>
    </recommendedName>
</protein>
<dbReference type="EMBL" id="CP017478">
    <property type="protein sequence ID" value="AOW19900.1"/>
    <property type="molecule type" value="Genomic_DNA"/>
</dbReference>
<gene>
    <name evidence="2" type="ORF">LPB138_04035</name>
</gene>